<proteinExistence type="predicted"/>
<accession>A0A061ITF8</accession>
<feature type="region of interest" description="Disordered" evidence="1">
    <location>
        <begin position="1"/>
        <end position="26"/>
    </location>
</feature>
<dbReference type="VEuPathDB" id="TriTrypDB:TRSC58_07353"/>
<dbReference type="EMBL" id="AUPL01007491">
    <property type="protein sequence ID" value="ESL05046.1"/>
    <property type="molecule type" value="Genomic_DNA"/>
</dbReference>
<dbReference type="AlphaFoldDB" id="A0A061ITF8"/>
<feature type="compositionally biased region" description="Basic residues" evidence="1">
    <location>
        <begin position="1"/>
        <end position="14"/>
    </location>
</feature>
<gene>
    <name evidence="2" type="ORF">TRSC58_07353</name>
</gene>
<name>A0A061ITF8_TRYRA</name>
<evidence type="ECO:0000313" key="2">
    <source>
        <dbReference type="EMBL" id="ESL05046.1"/>
    </source>
</evidence>
<reference evidence="2 3" key="1">
    <citation type="submission" date="2013-07" db="EMBL/GenBank/DDBJ databases">
        <authorList>
            <person name="Stoco P.H."/>
            <person name="Wagner G."/>
            <person name="Gerber A."/>
            <person name="Zaha A."/>
            <person name="Thompson C."/>
            <person name="Bartholomeu D.C."/>
            <person name="Luckemeyer D.D."/>
            <person name="Bahia D."/>
            <person name="Loreto E."/>
            <person name="Prestes E.B."/>
            <person name="Lima F.M."/>
            <person name="Rodrigues-Luiz G."/>
            <person name="Vallejo G.A."/>
            <person name="Filho J.F."/>
            <person name="Monteiro K.M."/>
            <person name="Tyler K.M."/>
            <person name="de Almeida L.G."/>
            <person name="Ortiz M.F."/>
            <person name="Siervo M.A."/>
            <person name="de Moraes M.H."/>
            <person name="Cunha O.L."/>
            <person name="Mendonca-Neto R."/>
            <person name="Silva R."/>
            <person name="Teixeira S.M."/>
            <person name="Murta S.M."/>
            <person name="Sincero T.C."/>
            <person name="Mendes T.A."/>
            <person name="Urmenyi T.P."/>
            <person name="Silva V.G."/>
            <person name="da Rocha W.D."/>
            <person name="Andersson B."/>
            <person name="Romanha A.J."/>
            <person name="Steindel M."/>
            <person name="de Vasconcelos A.T."/>
            <person name="Grisard E.C."/>
        </authorList>
    </citation>
    <scope>NUCLEOTIDE SEQUENCE [LARGE SCALE GENOMIC DNA]</scope>
    <source>
        <strain evidence="2 3">SC58</strain>
    </source>
</reference>
<keyword evidence="3" id="KW-1185">Reference proteome</keyword>
<evidence type="ECO:0000313" key="3">
    <source>
        <dbReference type="Proteomes" id="UP000031737"/>
    </source>
</evidence>
<dbReference type="Proteomes" id="UP000031737">
    <property type="component" value="Unassembled WGS sequence"/>
</dbReference>
<sequence length="76" mass="8847">MKEKKTRAKKKNTHTRVLPQQVKKKQKLIADKGGSCQYPGDTCQIIRIHIEERMKEQEGQKRRIHTEIPLATPSLL</sequence>
<protein>
    <submittedName>
        <fullName evidence="2">Uncharacterized protein</fullName>
    </submittedName>
</protein>
<organism evidence="2 3">
    <name type="scientific">Trypanosoma rangeli SC58</name>
    <dbReference type="NCBI Taxonomy" id="429131"/>
    <lineage>
        <taxon>Eukaryota</taxon>
        <taxon>Discoba</taxon>
        <taxon>Euglenozoa</taxon>
        <taxon>Kinetoplastea</taxon>
        <taxon>Metakinetoplastina</taxon>
        <taxon>Trypanosomatida</taxon>
        <taxon>Trypanosomatidae</taxon>
        <taxon>Trypanosoma</taxon>
        <taxon>Herpetosoma</taxon>
    </lineage>
</organism>
<feature type="region of interest" description="Disordered" evidence="1">
    <location>
        <begin position="56"/>
        <end position="76"/>
    </location>
</feature>
<evidence type="ECO:0000256" key="1">
    <source>
        <dbReference type="SAM" id="MobiDB-lite"/>
    </source>
</evidence>
<comment type="caution">
    <text evidence="2">The sequence shown here is derived from an EMBL/GenBank/DDBJ whole genome shotgun (WGS) entry which is preliminary data.</text>
</comment>